<keyword evidence="7 11" id="KW-0067">ATP-binding</keyword>
<dbReference type="EMBL" id="RJVG01000005">
    <property type="protein sequence ID" value="ROR28156.1"/>
    <property type="molecule type" value="Genomic_DNA"/>
</dbReference>
<dbReference type="Gene3D" id="3.90.190.20">
    <property type="entry name" value="Mur ligase, C-terminal domain"/>
    <property type="match status" value="1"/>
</dbReference>
<evidence type="ECO:0000256" key="2">
    <source>
        <dbReference type="ARBA" id="ARBA00008276"/>
    </source>
</evidence>
<dbReference type="InterPro" id="IPR036565">
    <property type="entry name" value="Mur-like_cat_sf"/>
</dbReference>
<dbReference type="EC" id="6.3.2.17" evidence="3"/>
<dbReference type="InterPro" id="IPR001645">
    <property type="entry name" value="Folylpolyglutamate_synth"/>
</dbReference>
<sequence length="436" mass="48810">MREQKNKMSYRDAMEYMSTVNIYGSVLGLDNTKELLRRLGNPQDQLKFVHVAGTNGKGSVCAYIGTILAKAGYLVGRYISPTILEYRERIQTGQNQSTVFISEEEVGDLIGRIKEVADSMVEEGMPHPTPFEIETAMAFLYYVEKKCDIVILEVGLGGREDSTNVISTTVCSVITSISLDHMQILGDTLTKIAYEKAGIIKYKIPVVSYAQESEAMEVIKEVSEQNHSELTCMSLEAIENVEHTFHGITFDYKEYKKLEIKLLGENQVKNAALAIEAISVLAGLGYRIKEADIRTGLLLTRWPGRFEMIKTEPYFFVDGAHNEDGAKSLRKSIEIYFTNKRIIYIMGVLADKDYHSVLRHTAPYADTIITITPDSSRALSSKELTKAALEYCKNVIDGETIGNAIDIAMELVKKEDVILAFGSLSFLGEIYRHIET</sequence>
<keyword evidence="6 11" id="KW-0547">Nucleotide-binding</keyword>
<evidence type="ECO:0000256" key="6">
    <source>
        <dbReference type="ARBA" id="ARBA00022741"/>
    </source>
</evidence>
<dbReference type="InterPro" id="IPR004101">
    <property type="entry name" value="Mur_ligase_C"/>
</dbReference>
<dbReference type="PANTHER" id="PTHR11136">
    <property type="entry name" value="FOLYLPOLYGLUTAMATE SYNTHASE-RELATED"/>
    <property type="match status" value="1"/>
</dbReference>
<organism evidence="14 15">
    <name type="scientific">Mobilisporobacter senegalensis</name>
    <dbReference type="NCBI Taxonomy" id="1329262"/>
    <lineage>
        <taxon>Bacteria</taxon>
        <taxon>Bacillati</taxon>
        <taxon>Bacillota</taxon>
        <taxon>Clostridia</taxon>
        <taxon>Lachnospirales</taxon>
        <taxon>Lachnospiraceae</taxon>
        <taxon>Mobilisporobacter</taxon>
    </lineage>
</organism>
<evidence type="ECO:0000256" key="1">
    <source>
        <dbReference type="ARBA" id="ARBA00001946"/>
    </source>
</evidence>
<comment type="caution">
    <text evidence="14">The sequence shown here is derived from an EMBL/GenBank/DDBJ whole genome shotgun (WGS) entry which is preliminary data.</text>
</comment>
<protein>
    <recommendedName>
        <fullName evidence="3">tetrahydrofolate synthase</fullName>
        <ecNumber evidence="3">6.3.2.17</ecNumber>
    </recommendedName>
    <alternativeName>
        <fullName evidence="9">Tetrahydrofolylpolyglutamate synthase</fullName>
    </alternativeName>
</protein>
<dbReference type="GO" id="GO:0004326">
    <property type="term" value="F:tetrahydrofolylpolyglutamate synthase activity"/>
    <property type="evidence" value="ECO:0007669"/>
    <property type="project" value="UniProtKB-EC"/>
</dbReference>
<dbReference type="PROSITE" id="PS01011">
    <property type="entry name" value="FOLYLPOLYGLU_SYNT_1"/>
    <property type="match status" value="1"/>
</dbReference>
<keyword evidence="15" id="KW-1185">Reference proteome</keyword>
<evidence type="ECO:0000256" key="11">
    <source>
        <dbReference type="PIRNR" id="PIRNR001563"/>
    </source>
</evidence>
<proteinExistence type="inferred from homology"/>
<dbReference type="Proteomes" id="UP000273083">
    <property type="component" value="Unassembled WGS sequence"/>
</dbReference>
<dbReference type="Pfam" id="PF02875">
    <property type="entry name" value="Mur_ligase_C"/>
    <property type="match status" value="1"/>
</dbReference>
<evidence type="ECO:0000256" key="4">
    <source>
        <dbReference type="ARBA" id="ARBA00022598"/>
    </source>
</evidence>
<evidence type="ECO:0000256" key="3">
    <source>
        <dbReference type="ARBA" id="ARBA00013025"/>
    </source>
</evidence>
<gene>
    <name evidence="14" type="ORF">EDD66_10594</name>
</gene>
<dbReference type="Gene3D" id="3.40.1190.10">
    <property type="entry name" value="Mur-like, catalytic domain"/>
    <property type="match status" value="1"/>
</dbReference>
<reference evidence="14 15" key="1">
    <citation type="submission" date="2018-11" db="EMBL/GenBank/DDBJ databases">
        <title>Genomic Encyclopedia of Type Strains, Phase IV (KMG-IV): sequencing the most valuable type-strain genomes for metagenomic binning, comparative biology and taxonomic classification.</title>
        <authorList>
            <person name="Goeker M."/>
        </authorList>
    </citation>
    <scope>NUCLEOTIDE SEQUENCE [LARGE SCALE GENOMIC DNA]</scope>
    <source>
        <strain evidence="14 15">DSM 26537</strain>
    </source>
</reference>
<evidence type="ECO:0000313" key="15">
    <source>
        <dbReference type="Proteomes" id="UP000273083"/>
    </source>
</evidence>
<evidence type="ECO:0000256" key="5">
    <source>
        <dbReference type="ARBA" id="ARBA00022723"/>
    </source>
</evidence>
<feature type="domain" description="Mur ligase central" evidence="13">
    <location>
        <begin position="51"/>
        <end position="277"/>
    </location>
</feature>
<evidence type="ECO:0000259" key="13">
    <source>
        <dbReference type="Pfam" id="PF08245"/>
    </source>
</evidence>
<dbReference type="NCBIfam" id="TIGR01499">
    <property type="entry name" value="folC"/>
    <property type="match status" value="1"/>
</dbReference>
<evidence type="ECO:0000256" key="10">
    <source>
        <dbReference type="ARBA" id="ARBA00047493"/>
    </source>
</evidence>
<dbReference type="FunFam" id="3.40.1190.10:FF:000011">
    <property type="entry name" value="Folylpolyglutamate synthase/dihydrofolate synthase"/>
    <property type="match status" value="1"/>
</dbReference>
<comment type="similarity">
    <text evidence="2 11">Belongs to the folylpolyglutamate synthase family.</text>
</comment>
<accession>A0A3N1XND0</accession>
<evidence type="ECO:0000256" key="9">
    <source>
        <dbReference type="ARBA" id="ARBA00030592"/>
    </source>
</evidence>
<dbReference type="Pfam" id="PF08245">
    <property type="entry name" value="Mur_ligase_M"/>
    <property type="match status" value="1"/>
</dbReference>
<feature type="domain" description="Mur ligase C-terminal" evidence="12">
    <location>
        <begin position="304"/>
        <end position="423"/>
    </location>
</feature>
<keyword evidence="5" id="KW-0479">Metal-binding</keyword>
<keyword evidence="4 11" id="KW-0436">Ligase</keyword>
<dbReference type="InterPro" id="IPR013221">
    <property type="entry name" value="Mur_ligase_cen"/>
</dbReference>
<comment type="cofactor">
    <cofactor evidence="1">
        <name>Mg(2+)</name>
        <dbReference type="ChEBI" id="CHEBI:18420"/>
    </cofactor>
</comment>
<dbReference type="PIRSF" id="PIRSF001563">
    <property type="entry name" value="Folylpolyglu_synth"/>
    <property type="match status" value="1"/>
</dbReference>
<name>A0A3N1XND0_9FIRM</name>
<dbReference type="GO" id="GO:0046872">
    <property type="term" value="F:metal ion binding"/>
    <property type="evidence" value="ECO:0007669"/>
    <property type="project" value="UniProtKB-KW"/>
</dbReference>
<dbReference type="PROSITE" id="PS01012">
    <property type="entry name" value="FOLYLPOLYGLU_SYNT_2"/>
    <property type="match status" value="1"/>
</dbReference>
<dbReference type="AlphaFoldDB" id="A0A3N1XND0"/>
<dbReference type="SUPFAM" id="SSF53244">
    <property type="entry name" value="MurD-like peptide ligases, peptide-binding domain"/>
    <property type="match status" value="1"/>
</dbReference>
<dbReference type="InterPro" id="IPR036615">
    <property type="entry name" value="Mur_ligase_C_dom_sf"/>
</dbReference>
<dbReference type="GO" id="GO:0005737">
    <property type="term" value="C:cytoplasm"/>
    <property type="evidence" value="ECO:0007669"/>
    <property type="project" value="TreeGrafter"/>
</dbReference>
<dbReference type="InterPro" id="IPR018109">
    <property type="entry name" value="Folylpolyglutamate_synth_CS"/>
</dbReference>
<keyword evidence="8" id="KW-0460">Magnesium</keyword>
<dbReference type="GO" id="GO:0008841">
    <property type="term" value="F:dihydrofolate synthase activity"/>
    <property type="evidence" value="ECO:0007669"/>
    <property type="project" value="TreeGrafter"/>
</dbReference>
<dbReference type="RefSeq" id="WP_243115334.1">
    <property type="nucleotide sequence ID" value="NZ_RJVG01000005.1"/>
</dbReference>
<evidence type="ECO:0000256" key="8">
    <source>
        <dbReference type="ARBA" id="ARBA00022842"/>
    </source>
</evidence>
<comment type="catalytic activity">
    <reaction evidence="10">
        <text>(6S)-5,6,7,8-tetrahydrofolyl-(gamma-L-Glu)(n) + L-glutamate + ATP = (6S)-5,6,7,8-tetrahydrofolyl-(gamma-L-Glu)(n+1) + ADP + phosphate + H(+)</text>
        <dbReference type="Rhea" id="RHEA:10580"/>
        <dbReference type="Rhea" id="RHEA-COMP:14738"/>
        <dbReference type="Rhea" id="RHEA-COMP:14740"/>
        <dbReference type="ChEBI" id="CHEBI:15378"/>
        <dbReference type="ChEBI" id="CHEBI:29985"/>
        <dbReference type="ChEBI" id="CHEBI:30616"/>
        <dbReference type="ChEBI" id="CHEBI:43474"/>
        <dbReference type="ChEBI" id="CHEBI:141005"/>
        <dbReference type="ChEBI" id="CHEBI:456216"/>
        <dbReference type="EC" id="6.3.2.17"/>
    </reaction>
</comment>
<dbReference type="PANTHER" id="PTHR11136:SF0">
    <property type="entry name" value="DIHYDROFOLATE SYNTHETASE-RELATED"/>
    <property type="match status" value="1"/>
</dbReference>
<evidence type="ECO:0000259" key="12">
    <source>
        <dbReference type="Pfam" id="PF02875"/>
    </source>
</evidence>
<dbReference type="SUPFAM" id="SSF53623">
    <property type="entry name" value="MurD-like peptide ligases, catalytic domain"/>
    <property type="match status" value="1"/>
</dbReference>
<dbReference type="GO" id="GO:0005524">
    <property type="term" value="F:ATP binding"/>
    <property type="evidence" value="ECO:0007669"/>
    <property type="project" value="UniProtKB-KW"/>
</dbReference>
<evidence type="ECO:0000256" key="7">
    <source>
        <dbReference type="ARBA" id="ARBA00022840"/>
    </source>
</evidence>
<evidence type="ECO:0000313" key="14">
    <source>
        <dbReference type="EMBL" id="ROR28156.1"/>
    </source>
</evidence>